<feature type="transmembrane region" description="Helical" evidence="1">
    <location>
        <begin position="136"/>
        <end position="158"/>
    </location>
</feature>
<dbReference type="Proteomes" id="UP001597343">
    <property type="component" value="Unassembled WGS sequence"/>
</dbReference>
<accession>A0ABW5A155</accession>
<evidence type="ECO:0000313" key="2">
    <source>
        <dbReference type="EMBL" id="MFD2171534.1"/>
    </source>
</evidence>
<feature type="transmembrane region" description="Helical" evidence="1">
    <location>
        <begin position="12"/>
        <end position="34"/>
    </location>
</feature>
<proteinExistence type="predicted"/>
<feature type="transmembrane region" description="Helical" evidence="1">
    <location>
        <begin position="72"/>
        <end position="90"/>
    </location>
</feature>
<comment type="caution">
    <text evidence="2">The sequence shown here is derived from an EMBL/GenBank/DDBJ whole genome shotgun (WGS) entry which is preliminary data.</text>
</comment>
<keyword evidence="3" id="KW-1185">Reference proteome</keyword>
<dbReference type="Pfam" id="PF02681">
    <property type="entry name" value="DUF212"/>
    <property type="match status" value="1"/>
</dbReference>
<dbReference type="RefSeq" id="WP_386048435.1">
    <property type="nucleotide sequence ID" value="NZ_JBHUIO010000011.1"/>
</dbReference>
<protein>
    <submittedName>
        <fullName evidence="2">Divergent PAP2 family protein</fullName>
    </submittedName>
</protein>
<organism evidence="2 3">
    <name type="scientific">Tumebacillus lipolyticus</name>
    <dbReference type="NCBI Taxonomy" id="1280370"/>
    <lineage>
        <taxon>Bacteria</taxon>
        <taxon>Bacillati</taxon>
        <taxon>Bacillota</taxon>
        <taxon>Bacilli</taxon>
        <taxon>Bacillales</taxon>
        <taxon>Alicyclobacillaceae</taxon>
        <taxon>Tumebacillus</taxon>
    </lineage>
</organism>
<evidence type="ECO:0000256" key="1">
    <source>
        <dbReference type="SAM" id="Phobius"/>
    </source>
</evidence>
<evidence type="ECO:0000313" key="3">
    <source>
        <dbReference type="Proteomes" id="UP001597343"/>
    </source>
</evidence>
<keyword evidence="1" id="KW-1133">Transmembrane helix</keyword>
<sequence length="162" mass="17761">MKNLLGVLHNYPLVAALLSIIVAQVLKIPLHYLYHRKWDWRRIVGAGGMPSSHSAGVTALASAIGVQEGLSSTWFALAVVLGLVVMYDAMGIRRHAGEQAIAINDLTIELNQHLETDDPKFSRAHARSRKRRLKELLGHQPIEVAGGAAFGIAFGLFLHGYY</sequence>
<dbReference type="PANTHER" id="PTHR31446">
    <property type="entry name" value="ACID PHOSPHATASE/VANADIUM-DEPENDENT HALOPEROXIDASE-RELATED PROTEIN"/>
    <property type="match status" value="1"/>
</dbReference>
<keyword evidence="1" id="KW-0812">Transmembrane</keyword>
<dbReference type="EMBL" id="JBHUIO010000011">
    <property type="protein sequence ID" value="MFD2171534.1"/>
    <property type="molecule type" value="Genomic_DNA"/>
</dbReference>
<dbReference type="InterPro" id="IPR003832">
    <property type="entry name" value="DUF212"/>
</dbReference>
<reference evidence="3" key="1">
    <citation type="journal article" date="2019" name="Int. J. Syst. Evol. Microbiol.">
        <title>The Global Catalogue of Microorganisms (GCM) 10K type strain sequencing project: providing services to taxonomists for standard genome sequencing and annotation.</title>
        <authorList>
            <consortium name="The Broad Institute Genomics Platform"/>
            <consortium name="The Broad Institute Genome Sequencing Center for Infectious Disease"/>
            <person name="Wu L."/>
            <person name="Ma J."/>
        </authorList>
    </citation>
    <scope>NUCLEOTIDE SEQUENCE [LARGE SCALE GENOMIC DNA]</scope>
    <source>
        <strain evidence="3">CGMCC 1.13574</strain>
    </source>
</reference>
<gene>
    <name evidence="2" type="ORF">ACFSOY_16355</name>
</gene>
<name>A0ABW5A155_9BACL</name>
<keyword evidence="1" id="KW-0472">Membrane</keyword>
<dbReference type="PANTHER" id="PTHR31446:SF29">
    <property type="entry name" value="ACID PHOSPHATASE_VANADIUM-DEPENDENT HALOPEROXIDASE-RELATED PROTEIN"/>
    <property type="match status" value="1"/>
</dbReference>